<keyword evidence="3" id="KW-1185">Reference proteome</keyword>
<evidence type="ECO:0000256" key="1">
    <source>
        <dbReference type="SAM" id="Phobius"/>
    </source>
</evidence>
<dbReference type="EMBL" id="AXCM01004469">
    <property type="status" value="NOT_ANNOTATED_CDS"/>
    <property type="molecule type" value="Genomic_DNA"/>
</dbReference>
<feature type="transmembrane region" description="Helical" evidence="1">
    <location>
        <begin position="22"/>
        <end position="42"/>
    </location>
</feature>
<protein>
    <submittedName>
        <fullName evidence="2">Uncharacterized protein</fullName>
    </submittedName>
</protein>
<dbReference type="EnsemblMetazoa" id="ACUA010238-RA">
    <property type="protein sequence ID" value="ACUA010238-PA"/>
    <property type="gene ID" value="ACUA010238"/>
</dbReference>
<name>A0A182M5V3_9DIPT</name>
<reference evidence="3" key="1">
    <citation type="submission" date="2013-09" db="EMBL/GenBank/DDBJ databases">
        <title>The Genome Sequence of Anopheles culicifacies species A.</title>
        <authorList>
            <consortium name="The Broad Institute Genomics Platform"/>
            <person name="Neafsey D.E."/>
            <person name="Besansky N."/>
            <person name="Howell P."/>
            <person name="Walton C."/>
            <person name="Young S.K."/>
            <person name="Zeng Q."/>
            <person name="Gargeya S."/>
            <person name="Fitzgerald M."/>
            <person name="Haas B."/>
            <person name="Abouelleil A."/>
            <person name="Allen A.W."/>
            <person name="Alvarado L."/>
            <person name="Arachchi H.M."/>
            <person name="Berlin A.M."/>
            <person name="Chapman S.B."/>
            <person name="Gainer-Dewar J."/>
            <person name="Goldberg J."/>
            <person name="Griggs A."/>
            <person name="Gujja S."/>
            <person name="Hansen M."/>
            <person name="Howarth C."/>
            <person name="Imamovic A."/>
            <person name="Ireland A."/>
            <person name="Larimer J."/>
            <person name="McCowan C."/>
            <person name="Murphy C."/>
            <person name="Pearson M."/>
            <person name="Poon T.W."/>
            <person name="Priest M."/>
            <person name="Roberts A."/>
            <person name="Saif S."/>
            <person name="Shea T."/>
            <person name="Sisk P."/>
            <person name="Sykes S."/>
            <person name="Wortman J."/>
            <person name="Nusbaum C."/>
            <person name="Birren B."/>
        </authorList>
    </citation>
    <scope>NUCLEOTIDE SEQUENCE [LARGE SCALE GENOMIC DNA]</scope>
    <source>
        <strain evidence="3">A-37</strain>
    </source>
</reference>
<keyword evidence="1" id="KW-0812">Transmembrane</keyword>
<reference evidence="2" key="2">
    <citation type="submission" date="2020-05" db="UniProtKB">
        <authorList>
            <consortium name="EnsemblMetazoa"/>
        </authorList>
    </citation>
    <scope>IDENTIFICATION</scope>
    <source>
        <strain evidence="2">A-37</strain>
    </source>
</reference>
<dbReference type="VEuPathDB" id="VectorBase:ACUA010238"/>
<keyword evidence="1" id="KW-1133">Transmembrane helix</keyword>
<organism evidence="2 3">
    <name type="scientific">Anopheles culicifacies</name>
    <dbReference type="NCBI Taxonomy" id="139723"/>
    <lineage>
        <taxon>Eukaryota</taxon>
        <taxon>Metazoa</taxon>
        <taxon>Ecdysozoa</taxon>
        <taxon>Arthropoda</taxon>
        <taxon>Hexapoda</taxon>
        <taxon>Insecta</taxon>
        <taxon>Pterygota</taxon>
        <taxon>Neoptera</taxon>
        <taxon>Endopterygota</taxon>
        <taxon>Diptera</taxon>
        <taxon>Nematocera</taxon>
        <taxon>Culicoidea</taxon>
        <taxon>Culicidae</taxon>
        <taxon>Anophelinae</taxon>
        <taxon>Anopheles</taxon>
        <taxon>culicifacies species complex</taxon>
    </lineage>
</organism>
<evidence type="ECO:0000313" key="2">
    <source>
        <dbReference type="EnsemblMetazoa" id="ACUA010238-PA"/>
    </source>
</evidence>
<dbReference type="Proteomes" id="UP000075883">
    <property type="component" value="Unassembled WGS sequence"/>
</dbReference>
<accession>A0A182M5V3</accession>
<dbReference type="AlphaFoldDB" id="A0A182M5V3"/>
<proteinExistence type="predicted"/>
<keyword evidence="1" id="KW-0472">Membrane</keyword>
<evidence type="ECO:0000313" key="3">
    <source>
        <dbReference type="Proteomes" id="UP000075883"/>
    </source>
</evidence>
<sequence>MCSTAYPADHQREEIEMHRKSLVTLLGGKIALGICLPARISATLAMRREKWKTMNYCSILHFAINLLSTSSWCCFALHASGLSFIGNVPVGVVLRIFQATGQGQPDLQQMRPSSTANAFATEAFLTIAAPTG</sequence>